<comment type="similarity">
    <text evidence="1">Belongs to the enoyl-CoA hydratase/isomerase family.</text>
</comment>
<evidence type="ECO:0000313" key="8">
    <source>
        <dbReference type="Proteomes" id="UP000245380"/>
    </source>
</evidence>
<dbReference type="CDD" id="cd06558">
    <property type="entry name" value="crotonase-like"/>
    <property type="match status" value="1"/>
</dbReference>
<evidence type="ECO:0000313" key="7">
    <source>
        <dbReference type="EMBL" id="PWI57035.1"/>
    </source>
</evidence>
<dbReference type="Gene3D" id="3.90.226.10">
    <property type="entry name" value="2-enoyl-CoA Hydratase, Chain A, domain 1"/>
    <property type="match status" value="1"/>
</dbReference>
<dbReference type="InterPro" id="IPR052377">
    <property type="entry name" value="Mitochondrial_ECH-domain"/>
</dbReference>
<dbReference type="EMBL" id="MPDK01000020">
    <property type="protein sequence ID" value="PWI57035.1"/>
    <property type="molecule type" value="Genomic_DNA"/>
</dbReference>
<accession>A0A2U3D6X8</accession>
<dbReference type="InterPro" id="IPR014748">
    <property type="entry name" value="Enoyl-CoA_hydra_C"/>
</dbReference>
<name>A0A2U3D6X8_SULT2</name>
<comment type="function">
    <text evidence="5">May play a role in fatty acid biosynthesis and insulin sensitivity.</text>
</comment>
<organism evidence="7 8">
    <name type="scientific">Sulfoacidibacillus thermotolerans</name>
    <name type="common">Acidibacillus sulfuroxidans</name>
    <dbReference type="NCBI Taxonomy" id="1765684"/>
    <lineage>
        <taxon>Bacteria</taxon>
        <taxon>Bacillati</taxon>
        <taxon>Bacillota</taxon>
        <taxon>Bacilli</taxon>
        <taxon>Bacillales</taxon>
        <taxon>Alicyclobacillaceae</taxon>
        <taxon>Sulfoacidibacillus</taxon>
    </lineage>
</organism>
<sequence>MRLTESVLHHESKIATITLNNPSKRNALSKSVLESLALDLHEIARDQNIHVVILKAHGPVFSSGHDLREIISSPSEEVLSLFQTCGSVMTVMREIPQIVIAEVQGIATAAGCQLVAASDLAVASTDARFATPGVKIGLFCSTPAVHLTRNVGRKKAAEMLFTGEFISATEALEHGLVNRLADPDTLHSSTYELAQTIAQYSLSTLSAGKRFLYQQYNMTDEQALSFATQVISLQSTTPDAKEGISAFLEKRPPQWR</sequence>
<dbReference type="Pfam" id="PF00378">
    <property type="entry name" value="ECH_1"/>
    <property type="match status" value="1"/>
</dbReference>
<dbReference type="PANTHER" id="PTHR43602:SF1">
    <property type="entry name" value="ENOYL-COA HYDRATASE DOMAIN-CONTAINING PROTEIN 3, MITOCHONDRIAL"/>
    <property type="match status" value="1"/>
</dbReference>
<keyword evidence="4" id="KW-0443">Lipid metabolism</keyword>
<dbReference type="GO" id="GO:0016836">
    <property type="term" value="F:hydro-lyase activity"/>
    <property type="evidence" value="ECO:0007669"/>
    <property type="project" value="TreeGrafter"/>
</dbReference>
<keyword evidence="2" id="KW-0276">Fatty acid metabolism</keyword>
<gene>
    <name evidence="7" type="ORF">BM613_10765</name>
</gene>
<dbReference type="SUPFAM" id="SSF52096">
    <property type="entry name" value="ClpP/crotonase"/>
    <property type="match status" value="1"/>
</dbReference>
<dbReference type="InterPro" id="IPR001753">
    <property type="entry name" value="Enoyl-CoA_hydra/iso"/>
</dbReference>
<evidence type="ECO:0000256" key="4">
    <source>
        <dbReference type="ARBA" id="ARBA00023098"/>
    </source>
</evidence>
<comment type="caution">
    <text evidence="7">The sequence shown here is derived from an EMBL/GenBank/DDBJ whole genome shotgun (WGS) entry which is preliminary data.</text>
</comment>
<keyword evidence="3" id="KW-0809">Transit peptide</keyword>
<dbReference type="AlphaFoldDB" id="A0A2U3D6X8"/>
<keyword evidence="8" id="KW-1185">Reference proteome</keyword>
<evidence type="ECO:0000256" key="1">
    <source>
        <dbReference type="ARBA" id="ARBA00005254"/>
    </source>
</evidence>
<dbReference type="GO" id="GO:0006631">
    <property type="term" value="P:fatty acid metabolic process"/>
    <property type="evidence" value="ECO:0007669"/>
    <property type="project" value="UniProtKB-KW"/>
</dbReference>
<protein>
    <recommendedName>
        <fullName evidence="6">Enoyl-CoA hydratase domain-containing protein 3, mitochondrial</fullName>
    </recommendedName>
</protein>
<evidence type="ECO:0000256" key="2">
    <source>
        <dbReference type="ARBA" id="ARBA00022832"/>
    </source>
</evidence>
<dbReference type="InterPro" id="IPR029045">
    <property type="entry name" value="ClpP/crotonase-like_dom_sf"/>
</dbReference>
<proteinExistence type="inferred from homology"/>
<dbReference type="NCBIfam" id="NF006008">
    <property type="entry name" value="PRK08139.1"/>
    <property type="match status" value="1"/>
</dbReference>
<dbReference type="OrthoDB" id="9775794at2"/>
<dbReference type="PANTHER" id="PTHR43602">
    <property type="match status" value="1"/>
</dbReference>
<evidence type="ECO:0000256" key="5">
    <source>
        <dbReference type="ARBA" id="ARBA00037410"/>
    </source>
</evidence>
<evidence type="ECO:0000256" key="3">
    <source>
        <dbReference type="ARBA" id="ARBA00022946"/>
    </source>
</evidence>
<dbReference type="Gene3D" id="1.10.12.10">
    <property type="entry name" value="Lyase 2-enoyl-coa Hydratase, Chain A, domain 2"/>
    <property type="match status" value="1"/>
</dbReference>
<evidence type="ECO:0000256" key="6">
    <source>
        <dbReference type="ARBA" id="ARBA00040545"/>
    </source>
</evidence>
<reference evidence="7 8" key="1">
    <citation type="submission" date="2016-11" db="EMBL/GenBank/DDBJ databases">
        <title>Comparative genomics of Acidibacillus ferroxidans species.</title>
        <authorList>
            <person name="Oliveira G."/>
            <person name="Nunes G."/>
            <person name="Oliveira R."/>
            <person name="Araujo F."/>
            <person name="Salim A."/>
            <person name="Scholte L."/>
            <person name="Morais D."/>
            <person name="Nancucheo I."/>
            <person name="Johnson D.B."/>
            <person name="Grail B."/>
            <person name="Bittencourt J."/>
            <person name="Valadares R."/>
        </authorList>
    </citation>
    <scope>NUCLEOTIDE SEQUENCE [LARGE SCALE GENOMIC DNA]</scope>
    <source>
        <strain evidence="7 8">Y002</strain>
    </source>
</reference>
<dbReference type="Proteomes" id="UP000245380">
    <property type="component" value="Unassembled WGS sequence"/>
</dbReference>
<dbReference type="RefSeq" id="WP_109431204.1">
    <property type="nucleotide sequence ID" value="NZ_MPDK01000020.1"/>
</dbReference>